<evidence type="ECO:0000313" key="4">
    <source>
        <dbReference type="Proteomes" id="UP000264313"/>
    </source>
</evidence>
<keyword evidence="1" id="KW-1133">Transmembrane helix</keyword>
<feature type="domain" description="SPOR" evidence="2">
    <location>
        <begin position="174"/>
        <end position="252"/>
    </location>
</feature>
<sequence length="253" mass="27429">MSVDLPVDQALILKKRARRRLVGAIALVLLMLIILPQILQDRSGQTKPDSIKITMPEVKHEQAYVQNDQQMPVPSEHELPAAQAEYATEVESVDTPSAESIAALKAAEAKEAERRKSLAKVTETKAEPVDIPKPVAVPKDEVKKAEPVKTIKPVEKIPTEVTAVVKAVEDKVPTKSEGSFTVQVGVYSDAANVKRLQDQLKQAGFATTTEKATTPKGDGLRLKAGKFTSRQDAMNALVKIKEIGLPGIVISND</sequence>
<dbReference type="InterPro" id="IPR052521">
    <property type="entry name" value="Cell_div_SPOR-domain"/>
</dbReference>
<dbReference type="Proteomes" id="UP000264313">
    <property type="component" value="Unassembled WGS sequence"/>
</dbReference>
<feature type="transmembrane region" description="Helical" evidence="1">
    <location>
        <begin position="21"/>
        <end position="39"/>
    </location>
</feature>
<dbReference type="Gene3D" id="3.30.70.1070">
    <property type="entry name" value="Sporulation related repeat"/>
    <property type="match status" value="1"/>
</dbReference>
<dbReference type="GO" id="GO:0032506">
    <property type="term" value="P:cytokinetic process"/>
    <property type="evidence" value="ECO:0007669"/>
    <property type="project" value="TreeGrafter"/>
</dbReference>
<dbReference type="GO" id="GO:0030428">
    <property type="term" value="C:cell septum"/>
    <property type="evidence" value="ECO:0007669"/>
    <property type="project" value="TreeGrafter"/>
</dbReference>
<evidence type="ECO:0000256" key="1">
    <source>
        <dbReference type="SAM" id="Phobius"/>
    </source>
</evidence>
<evidence type="ECO:0000313" key="3">
    <source>
        <dbReference type="EMBL" id="HBA09866.1"/>
    </source>
</evidence>
<name>A0A351RCU5_9PROT</name>
<dbReference type="PROSITE" id="PS51724">
    <property type="entry name" value="SPOR"/>
    <property type="match status" value="1"/>
</dbReference>
<reference evidence="3 4" key="1">
    <citation type="journal article" date="2018" name="Nat. Biotechnol.">
        <title>A standardized bacterial taxonomy based on genome phylogeny substantially revises the tree of life.</title>
        <authorList>
            <person name="Parks D.H."/>
            <person name="Chuvochina M."/>
            <person name="Waite D.W."/>
            <person name="Rinke C."/>
            <person name="Skarshewski A."/>
            <person name="Chaumeil P.A."/>
            <person name="Hugenholtz P."/>
        </authorList>
    </citation>
    <scope>NUCLEOTIDE SEQUENCE [LARGE SCALE GENOMIC DNA]</scope>
    <source>
        <strain evidence="3">UBA9958</strain>
    </source>
</reference>
<keyword evidence="1" id="KW-0472">Membrane</keyword>
<dbReference type="GO" id="GO:0032153">
    <property type="term" value="C:cell division site"/>
    <property type="evidence" value="ECO:0007669"/>
    <property type="project" value="TreeGrafter"/>
</dbReference>
<proteinExistence type="predicted"/>
<organism evidence="3 4">
    <name type="scientific">Methylotenera mobilis</name>
    <dbReference type="NCBI Taxonomy" id="359408"/>
    <lineage>
        <taxon>Bacteria</taxon>
        <taxon>Pseudomonadati</taxon>
        <taxon>Pseudomonadota</taxon>
        <taxon>Betaproteobacteria</taxon>
        <taxon>Nitrosomonadales</taxon>
        <taxon>Methylophilaceae</taxon>
        <taxon>Methylotenera</taxon>
    </lineage>
</organism>
<dbReference type="GO" id="GO:0042834">
    <property type="term" value="F:peptidoglycan binding"/>
    <property type="evidence" value="ECO:0007669"/>
    <property type="project" value="InterPro"/>
</dbReference>
<dbReference type="AlphaFoldDB" id="A0A351RCU5"/>
<protein>
    <submittedName>
        <fullName evidence="3">Sporulation protein</fullName>
    </submittedName>
</protein>
<comment type="caution">
    <text evidence="3">The sequence shown here is derived from an EMBL/GenBank/DDBJ whole genome shotgun (WGS) entry which is preliminary data.</text>
</comment>
<dbReference type="PANTHER" id="PTHR38687:SF1">
    <property type="entry name" value="CELL DIVISION PROTEIN DEDD"/>
    <property type="match status" value="1"/>
</dbReference>
<dbReference type="STRING" id="1132855.GCA_000384255_01736"/>
<accession>A0A351RCU5</accession>
<dbReference type="EMBL" id="DNAA01000237">
    <property type="protein sequence ID" value="HBA09866.1"/>
    <property type="molecule type" value="Genomic_DNA"/>
</dbReference>
<dbReference type="InterPro" id="IPR036680">
    <property type="entry name" value="SPOR-like_sf"/>
</dbReference>
<gene>
    <name evidence="3" type="ORF">DCW48_10235</name>
</gene>
<dbReference type="InterPro" id="IPR007730">
    <property type="entry name" value="SPOR-like_dom"/>
</dbReference>
<dbReference type="PANTHER" id="PTHR38687">
    <property type="entry name" value="CELL DIVISION PROTEIN DEDD-RELATED"/>
    <property type="match status" value="1"/>
</dbReference>
<keyword evidence="1" id="KW-0812">Transmembrane</keyword>
<evidence type="ECO:0000259" key="2">
    <source>
        <dbReference type="PROSITE" id="PS51724"/>
    </source>
</evidence>
<dbReference type="Pfam" id="PF05036">
    <property type="entry name" value="SPOR"/>
    <property type="match status" value="1"/>
</dbReference>
<dbReference type="SUPFAM" id="SSF110997">
    <property type="entry name" value="Sporulation related repeat"/>
    <property type="match status" value="1"/>
</dbReference>